<evidence type="ECO:0000313" key="3">
    <source>
        <dbReference type="EMBL" id="PKU84758.1"/>
    </source>
</evidence>
<proteinExistence type="predicted"/>
<dbReference type="AlphaFoldDB" id="A0A2I0XA13"/>
<evidence type="ECO:0000256" key="2">
    <source>
        <dbReference type="SAM" id="Phobius"/>
    </source>
</evidence>
<reference evidence="3 4" key="2">
    <citation type="journal article" date="2017" name="Nature">
        <title>The Apostasia genome and the evolution of orchids.</title>
        <authorList>
            <person name="Zhang G.Q."/>
            <person name="Liu K.W."/>
            <person name="Li Z."/>
            <person name="Lohaus R."/>
            <person name="Hsiao Y.Y."/>
            <person name="Niu S.C."/>
            <person name="Wang J.Y."/>
            <person name="Lin Y.C."/>
            <person name="Xu Q."/>
            <person name="Chen L.J."/>
            <person name="Yoshida K."/>
            <person name="Fujiwara S."/>
            <person name="Wang Z.W."/>
            <person name="Zhang Y.Q."/>
            <person name="Mitsuda N."/>
            <person name="Wang M."/>
            <person name="Liu G.H."/>
            <person name="Pecoraro L."/>
            <person name="Huang H.X."/>
            <person name="Xiao X.J."/>
            <person name="Lin M."/>
            <person name="Wu X.Y."/>
            <person name="Wu W.L."/>
            <person name="Chen Y.Y."/>
            <person name="Chang S.B."/>
            <person name="Sakamoto S."/>
            <person name="Ohme-Takagi M."/>
            <person name="Yagi M."/>
            <person name="Zeng S.J."/>
            <person name="Shen C.Y."/>
            <person name="Yeh C.M."/>
            <person name="Luo Y.B."/>
            <person name="Tsai W.C."/>
            <person name="Van de Peer Y."/>
            <person name="Liu Z.J."/>
        </authorList>
    </citation>
    <scope>NUCLEOTIDE SEQUENCE [LARGE SCALE GENOMIC DNA]</scope>
    <source>
        <tissue evidence="3">The whole plant</tissue>
    </source>
</reference>
<keyword evidence="2" id="KW-1133">Transmembrane helix</keyword>
<feature type="region of interest" description="Disordered" evidence="1">
    <location>
        <begin position="45"/>
        <end position="64"/>
    </location>
</feature>
<sequence>MARFLSRIVRNRVVPFVPRINTRPFSSSTISADPSREQMVSSAAILNDPPPVNPPPPPSSPTGTIGFRRTWGLLKFGAIAAITSAVGTAAYVTYGLFSLPHPFH</sequence>
<gene>
    <name evidence="3" type="ORF">MA16_Dca008168</name>
</gene>
<name>A0A2I0XA13_9ASPA</name>
<keyword evidence="4" id="KW-1185">Reference proteome</keyword>
<protein>
    <submittedName>
        <fullName evidence="3">Uncharacterized protein</fullName>
    </submittedName>
</protein>
<keyword evidence="2" id="KW-0472">Membrane</keyword>
<feature type="compositionally biased region" description="Pro residues" evidence="1">
    <location>
        <begin position="48"/>
        <end position="60"/>
    </location>
</feature>
<feature type="transmembrane region" description="Helical" evidence="2">
    <location>
        <begin position="76"/>
        <end position="97"/>
    </location>
</feature>
<reference evidence="3 4" key="1">
    <citation type="journal article" date="2016" name="Sci. Rep.">
        <title>The Dendrobium catenatum Lindl. genome sequence provides insights into polysaccharide synthase, floral development and adaptive evolution.</title>
        <authorList>
            <person name="Zhang G.Q."/>
            <person name="Xu Q."/>
            <person name="Bian C."/>
            <person name="Tsai W.C."/>
            <person name="Yeh C.M."/>
            <person name="Liu K.W."/>
            <person name="Yoshida K."/>
            <person name="Zhang L.S."/>
            <person name="Chang S.B."/>
            <person name="Chen F."/>
            <person name="Shi Y."/>
            <person name="Su Y.Y."/>
            <person name="Zhang Y.Q."/>
            <person name="Chen L.J."/>
            <person name="Yin Y."/>
            <person name="Lin M."/>
            <person name="Huang H."/>
            <person name="Deng H."/>
            <person name="Wang Z.W."/>
            <person name="Zhu S.L."/>
            <person name="Zhao X."/>
            <person name="Deng C."/>
            <person name="Niu S.C."/>
            <person name="Huang J."/>
            <person name="Wang M."/>
            <person name="Liu G.H."/>
            <person name="Yang H.J."/>
            <person name="Xiao X.J."/>
            <person name="Hsiao Y.Y."/>
            <person name="Wu W.L."/>
            <person name="Chen Y.Y."/>
            <person name="Mitsuda N."/>
            <person name="Ohme-Takagi M."/>
            <person name="Luo Y.B."/>
            <person name="Van de Peer Y."/>
            <person name="Liu Z.J."/>
        </authorList>
    </citation>
    <scope>NUCLEOTIDE SEQUENCE [LARGE SCALE GENOMIC DNA]</scope>
    <source>
        <tissue evidence="3">The whole plant</tissue>
    </source>
</reference>
<dbReference type="EMBL" id="KZ502032">
    <property type="protein sequence ID" value="PKU84758.1"/>
    <property type="molecule type" value="Genomic_DNA"/>
</dbReference>
<organism evidence="3 4">
    <name type="scientific">Dendrobium catenatum</name>
    <dbReference type="NCBI Taxonomy" id="906689"/>
    <lineage>
        <taxon>Eukaryota</taxon>
        <taxon>Viridiplantae</taxon>
        <taxon>Streptophyta</taxon>
        <taxon>Embryophyta</taxon>
        <taxon>Tracheophyta</taxon>
        <taxon>Spermatophyta</taxon>
        <taxon>Magnoliopsida</taxon>
        <taxon>Liliopsida</taxon>
        <taxon>Asparagales</taxon>
        <taxon>Orchidaceae</taxon>
        <taxon>Epidendroideae</taxon>
        <taxon>Malaxideae</taxon>
        <taxon>Dendrobiinae</taxon>
        <taxon>Dendrobium</taxon>
    </lineage>
</organism>
<evidence type="ECO:0000256" key="1">
    <source>
        <dbReference type="SAM" id="MobiDB-lite"/>
    </source>
</evidence>
<keyword evidence="2" id="KW-0812">Transmembrane</keyword>
<accession>A0A2I0XA13</accession>
<evidence type="ECO:0000313" key="4">
    <source>
        <dbReference type="Proteomes" id="UP000233837"/>
    </source>
</evidence>
<dbReference type="Proteomes" id="UP000233837">
    <property type="component" value="Unassembled WGS sequence"/>
</dbReference>
<dbReference type="STRING" id="906689.A0A2I0XA13"/>